<evidence type="ECO:0000313" key="3">
    <source>
        <dbReference type="Proteomes" id="UP000480178"/>
    </source>
</evidence>
<organism evidence="2 3">
    <name type="scientific">Rhodocytophaga rosea</name>
    <dbReference type="NCBI Taxonomy" id="2704465"/>
    <lineage>
        <taxon>Bacteria</taxon>
        <taxon>Pseudomonadati</taxon>
        <taxon>Bacteroidota</taxon>
        <taxon>Cytophagia</taxon>
        <taxon>Cytophagales</taxon>
        <taxon>Rhodocytophagaceae</taxon>
        <taxon>Rhodocytophaga</taxon>
    </lineage>
</organism>
<dbReference type="AlphaFoldDB" id="A0A6C0GHD6"/>
<gene>
    <name evidence="2" type="ORF">GXP67_12000</name>
</gene>
<dbReference type="EMBL" id="CP048222">
    <property type="protein sequence ID" value="QHT67305.1"/>
    <property type="molecule type" value="Genomic_DNA"/>
</dbReference>
<feature type="transmembrane region" description="Helical" evidence="1">
    <location>
        <begin position="39"/>
        <end position="59"/>
    </location>
</feature>
<name>A0A6C0GHD6_9BACT</name>
<feature type="transmembrane region" description="Helical" evidence="1">
    <location>
        <begin position="147"/>
        <end position="170"/>
    </location>
</feature>
<accession>A0A6C0GHD6</accession>
<keyword evidence="3" id="KW-1185">Reference proteome</keyword>
<keyword evidence="1" id="KW-1133">Transmembrane helix</keyword>
<dbReference type="RefSeq" id="WP_162443343.1">
    <property type="nucleotide sequence ID" value="NZ_CP048222.1"/>
</dbReference>
<evidence type="ECO:0000256" key="1">
    <source>
        <dbReference type="SAM" id="Phobius"/>
    </source>
</evidence>
<keyword evidence="1" id="KW-0812">Transmembrane</keyword>
<keyword evidence="1" id="KW-0472">Membrane</keyword>
<feature type="transmembrane region" description="Helical" evidence="1">
    <location>
        <begin position="176"/>
        <end position="195"/>
    </location>
</feature>
<feature type="transmembrane region" description="Helical" evidence="1">
    <location>
        <begin position="65"/>
        <end position="85"/>
    </location>
</feature>
<proteinExistence type="predicted"/>
<evidence type="ECO:0000313" key="2">
    <source>
        <dbReference type="EMBL" id="QHT67305.1"/>
    </source>
</evidence>
<dbReference type="KEGG" id="rhoz:GXP67_12000"/>
<protein>
    <submittedName>
        <fullName evidence="2">Uncharacterized protein</fullName>
    </submittedName>
</protein>
<sequence length="220" mass="24412">MTYPSEKASQEQILQFLTTEHFTLQTAKAATIAEANGRAGLFLSTVSSAVVALAFIGQVSGMGQAFFVFGLVLFPSLLFLGIITFERAIQTAIENMIHSRGINRIRHYYVELAPQIKHYFIHSTHDDVAGAVRNMGILPSTSWWQHLVTNAGMIGLINSILIGVFTGMVLGFSTFLPLYGCTGLGVLLFFLAVVIQHRYQMKKYIAFEKELQTLFPSDKQ</sequence>
<dbReference type="Proteomes" id="UP000480178">
    <property type="component" value="Chromosome"/>
</dbReference>
<reference evidence="2 3" key="1">
    <citation type="submission" date="2020-01" db="EMBL/GenBank/DDBJ databases">
        <authorList>
            <person name="Kim M.K."/>
        </authorList>
    </citation>
    <scope>NUCLEOTIDE SEQUENCE [LARGE SCALE GENOMIC DNA]</scope>
    <source>
        <strain evidence="2 3">172606-1</strain>
    </source>
</reference>